<sequence>MCLYPVRPAASGSRFMATAHLPDERADLRKQQRQASCDSCMRLALENGQITAELSVRRMPRMVLAIHSLGGCTLLARLPKSPSASAARYANTV</sequence>
<organism evidence="1 2">
    <name type="scientific">Xanthomonas euvesicatoria</name>
    <dbReference type="NCBI Taxonomy" id="456327"/>
    <lineage>
        <taxon>Bacteria</taxon>
        <taxon>Pseudomonadati</taxon>
        <taxon>Pseudomonadota</taxon>
        <taxon>Gammaproteobacteria</taxon>
        <taxon>Lysobacterales</taxon>
        <taxon>Lysobacteraceae</taxon>
        <taxon>Xanthomonas</taxon>
    </lineage>
</organism>
<dbReference type="AlphaFoldDB" id="A0AAW3U4Q3"/>
<proteinExistence type="predicted"/>
<accession>A0AAW3U4Q3</accession>
<evidence type="ECO:0000313" key="2">
    <source>
        <dbReference type="Proteomes" id="UP000576603"/>
    </source>
</evidence>
<evidence type="ECO:0000313" key="1">
    <source>
        <dbReference type="EMBL" id="MBB4724153.1"/>
    </source>
</evidence>
<protein>
    <submittedName>
        <fullName evidence="1">Uncharacterized protein</fullName>
    </submittedName>
</protein>
<dbReference type="EMBL" id="JACHNL010000004">
    <property type="protein sequence ID" value="MBB4724153.1"/>
    <property type="molecule type" value="Genomic_DNA"/>
</dbReference>
<name>A0AAW3U4Q3_XANEU</name>
<comment type="caution">
    <text evidence="1">The sequence shown here is derived from an EMBL/GenBank/DDBJ whole genome shotgun (WGS) entry which is preliminary data.</text>
</comment>
<dbReference type="Proteomes" id="UP000576603">
    <property type="component" value="Unassembled WGS sequence"/>
</dbReference>
<reference evidence="1 2" key="1">
    <citation type="submission" date="2020-08" db="EMBL/GenBank/DDBJ databases">
        <title>Studying the diversity of plant-associated saprophytic bacteria and their role in host health and plant-pathogen interactions.</title>
        <authorList>
            <person name="Potnis N."/>
        </authorList>
    </citation>
    <scope>NUCLEOTIDE SEQUENCE [LARGE SCALE GENOMIC DNA]</scope>
    <source>
        <strain evidence="1 2">CFBP 7922</strain>
    </source>
</reference>
<gene>
    <name evidence="1" type="ORF">FHY32_002508</name>
</gene>